<keyword evidence="2" id="KW-0812">Transmembrane</keyword>
<dbReference type="Pfam" id="PF01532">
    <property type="entry name" value="Glyco_hydro_47"/>
    <property type="match status" value="1"/>
</dbReference>
<evidence type="ECO:0000313" key="3">
    <source>
        <dbReference type="EMBL" id="KAK8846207.1"/>
    </source>
</evidence>
<evidence type="ECO:0000313" key="4">
    <source>
        <dbReference type="Proteomes" id="UP001470230"/>
    </source>
</evidence>
<comment type="caution">
    <text evidence="3">The sequence shown here is derived from an EMBL/GenBank/DDBJ whole genome shotgun (WGS) entry which is preliminary data.</text>
</comment>
<keyword evidence="2" id="KW-0472">Membrane</keyword>
<dbReference type="PROSITE" id="PS51257">
    <property type="entry name" value="PROKAR_LIPOPROTEIN"/>
    <property type="match status" value="1"/>
</dbReference>
<dbReference type="Proteomes" id="UP001470230">
    <property type="component" value="Unassembled WGS sequence"/>
</dbReference>
<sequence length="499" mass="57368">MKSRWKTNDERRNLIFFLLAAIIACIILKTLIALFQLPFPNKLKSDQNIKVIQIHDNHVPIIVPDSDFISSIRNLSKYQYQIYHEVCQNSDVLRPLTHICKNYTQLSETFLSYLAIDHLLKNNISADNFYVANDINKNILMKHLQSLTIKDKIGIEIGRISDYVIAPLISAYYVTKNEIYLHPVISICNEILSLLEPNKPIPAPFIGFTIKQQHLGKAEVFIDDVSSLFPVLASVAYITKDQKYFDPVKTFVNHIRKTIFNLINEKMKGSNIQYDESNIEIPDNEKFSIPVKYSLKKHQAGIPTSYFDFPYRLFTDLNRISRILPSIKTNDIIQVGIKRLNKENPTVIYDENYVKVISIEPCWFSSMIPTNDPMYSLLVKKCKSLIKRKPTPSRMNGNSEFGGYGLLNNFEFDGEILEILWKNENIDEAKKLILSAIKECTYGDGFITGLSNTTFEGKRSDNFLHPQFFSRWILNAALIETGIKYDDVVLSDNGNILKI</sequence>
<dbReference type="EMBL" id="JAPFFF010000029">
    <property type="protein sequence ID" value="KAK8846207.1"/>
    <property type="molecule type" value="Genomic_DNA"/>
</dbReference>
<dbReference type="InterPro" id="IPR001382">
    <property type="entry name" value="Glyco_hydro_47"/>
</dbReference>
<dbReference type="SUPFAM" id="SSF48225">
    <property type="entry name" value="Seven-hairpin glycosidases"/>
    <property type="match status" value="1"/>
</dbReference>
<proteinExistence type="inferred from homology"/>
<gene>
    <name evidence="3" type="ORF">M9Y10_020213</name>
</gene>
<keyword evidence="2" id="KW-1133">Transmembrane helix</keyword>
<accession>A0ABR2HFK1</accession>
<dbReference type="InterPro" id="IPR036026">
    <property type="entry name" value="Seven-hairpin_glycosidases"/>
</dbReference>
<dbReference type="Gene3D" id="1.50.10.10">
    <property type="match status" value="1"/>
</dbReference>
<evidence type="ECO:0000256" key="2">
    <source>
        <dbReference type="SAM" id="Phobius"/>
    </source>
</evidence>
<reference evidence="3 4" key="1">
    <citation type="submission" date="2024-04" db="EMBL/GenBank/DDBJ databases">
        <title>Tritrichomonas musculus Genome.</title>
        <authorList>
            <person name="Alves-Ferreira E."/>
            <person name="Grigg M."/>
            <person name="Lorenzi H."/>
            <person name="Galac M."/>
        </authorList>
    </citation>
    <scope>NUCLEOTIDE SEQUENCE [LARGE SCALE GENOMIC DNA]</scope>
    <source>
        <strain evidence="3 4">EAF2021</strain>
    </source>
</reference>
<organism evidence="3 4">
    <name type="scientific">Tritrichomonas musculus</name>
    <dbReference type="NCBI Taxonomy" id="1915356"/>
    <lineage>
        <taxon>Eukaryota</taxon>
        <taxon>Metamonada</taxon>
        <taxon>Parabasalia</taxon>
        <taxon>Tritrichomonadida</taxon>
        <taxon>Tritrichomonadidae</taxon>
        <taxon>Tritrichomonas</taxon>
    </lineage>
</organism>
<keyword evidence="4" id="KW-1185">Reference proteome</keyword>
<dbReference type="InterPro" id="IPR012341">
    <property type="entry name" value="6hp_glycosidase-like_sf"/>
</dbReference>
<name>A0ABR2HFK1_9EUKA</name>
<evidence type="ECO:0000256" key="1">
    <source>
        <dbReference type="ARBA" id="ARBA00007658"/>
    </source>
</evidence>
<comment type="similarity">
    <text evidence="1">Belongs to the glycosyl hydrolase 47 family.</text>
</comment>
<protein>
    <submittedName>
        <fullName evidence="3">Uncharacterized protein</fullName>
    </submittedName>
</protein>
<feature type="transmembrane region" description="Helical" evidence="2">
    <location>
        <begin position="12"/>
        <end position="35"/>
    </location>
</feature>